<name>A0A4S4E3U2_CAMSN</name>
<evidence type="ECO:0000256" key="1">
    <source>
        <dbReference type="ARBA" id="ARBA00004141"/>
    </source>
</evidence>
<dbReference type="PANTHER" id="PTHR32468:SF145">
    <property type="entry name" value="CATION_H(+) ANTIPORTER 28"/>
    <property type="match status" value="1"/>
</dbReference>
<keyword evidence="8 10" id="KW-0472">Membrane</keyword>
<dbReference type="GO" id="GO:0015297">
    <property type="term" value="F:antiporter activity"/>
    <property type="evidence" value="ECO:0007669"/>
    <property type="project" value="InterPro"/>
</dbReference>
<comment type="caution">
    <text evidence="12">The sequence shown here is derived from an EMBL/GenBank/DDBJ whole genome shotgun (WGS) entry which is preliminary data.</text>
</comment>
<keyword evidence="5" id="KW-0630">Potassium</keyword>
<feature type="domain" description="Cation/H+ exchanger transmembrane" evidence="11">
    <location>
        <begin position="41"/>
        <end position="423"/>
    </location>
</feature>
<evidence type="ECO:0000256" key="8">
    <source>
        <dbReference type="ARBA" id="ARBA00023136"/>
    </source>
</evidence>
<feature type="transmembrane region" description="Helical" evidence="10">
    <location>
        <begin position="405"/>
        <end position="426"/>
    </location>
</feature>
<feature type="transmembrane region" description="Helical" evidence="10">
    <location>
        <begin position="56"/>
        <end position="74"/>
    </location>
</feature>
<keyword evidence="3" id="KW-0633">Potassium transport</keyword>
<feature type="transmembrane region" description="Helical" evidence="10">
    <location>
        <begin position="343"/>
        <end position="367"/>
    </location>
</feature>
<evidence type="ECO:0000256" key="2">
    <source>
        <dbReference type="ARBA" id="ARBA00022448"/>
    </source>
</evidence>
<dbReference type="Proteomes" id="UP000306102">
    <property type="component" value="Unassembled WGS sequence"/>
</dbReference>
<dbReference type="GO" id="GO:0012505">
    <property type="term" value="C:endomembrane system"/>
    <property type="evidence" value="ECO:0007669"/>
    <property type="project" value="TreeGrafter"/>
</dbReference>
<keyword evidence="13" id="KW-1185">Reference proteome</keyword>
<dbReference type="GO" id="GO:0006813">
    <property type="term" value="P:potassium ion transport"/>
    <property type="evidence" value="ECO:0007669"/>
    <property type="project" value="UniProtKB-KW"/>
</dbReference>
<sequence length="889" mass="97247">MAIVDNKTMSGKKSNEGCRTVLTMNVRAIAIYVLGFFFTVFLCNGLHTLLRPLSQPRIISEFIVGLFLTNTPFIRNQISAQAIHKTLNYIADFGMVCHMFVLGLEIDHNIFIQPPTGETKVACVGMLSTFVLALVVTPFLHVPDVFSTKFILSLSVILSGTASPLLTRLITDLKIGKSDIGRFVVSTGVQSDLVSTILLVVGFLIFDPMKSYEVRNSRDILRMISTLVIEMVLAAKLSPLIMNWVNNENPEGKPMKGSHLILSVAYVVLVCGCSPTIAGYNSILSAFLAGLLMPREGRISKMMISKVNYFLTTIFYPLFFFWVGVEADLTKFHGDRIGPWAKLLFLFLIATVGKVVGTVVSGVMLGFHWPESVAIGLLLNIKGHFHAYLAIIATKNKITSISTSIAMLFATFLTIIYTPLVVANIIERARKRSPTQKMAVQWLDPANDLRILLCLHGPQNVPASINFMEISRGTVDPGIMVYVTDMIELTDQIAATLAHGEGMDAVTVTDQGVTDMREQITKAVQAYVDENGEGINLKRMLALATINNMHQDICILAEDLLVSLIILPFHKDHQADGRLNVGHSGFRHVNRKVGVGPINFPQKSGEEKADDVAMAHGDRRLTQCNSGEQDDTVVEETGYAQQLVPGPHVIAGPSSLGTLGLKDQSLDSSSSLTTNPLRKAKHTGKKKANVEGFSRFARLYGQTTATAVKHSSSLKESLLCFVEMPAPAYSVSCLLLGLNGRRVDTSPWRSSGNAGVFTVLVDNLPASLNPEDLFNLFTKLGVVQDVFILPRSAIAVGVDSYRISWVGLGHNLWGYAVPLVEPASQEDDKRPVHGKWYQSKPRGTLMGMVHGTYTKHLHCEVCTKGDVCTGRVLMGRGMDKHGGRQGNVP</sequence>
<dbReference type="GO" id="GO:0006885">
    <property type="term" value="P:regulation of pH"/>
    <property type="evidence" value="ECO:0007669"/>
    <property type="project" value="TreeGrafter"/>
</dbReference>
<feature type="transmembrane region" description="Helical" evidence="10">
    <location>
        <begin position="304"/>
        <end position="323"/>
    </location>
</feature>
<dbReference type="GO" id="GO:1902600">
    <property type="term" value="P:proton transmembrane transport"/>
    <property type="evidence" value="ECO:0007669"/>
    <property type="project" value="InterPro"/>
</dbReference>
<dbReference type="SUPFAM" id="SSF54928">
    <property type="entry name" value="RNA-binding domain, RBD"/>
    <property type="match status" value="1"/>
</dbReference>
<dbReference type="InterPro" id="IPR038770">
    <property type="entry name" value="Na+/solute_symporter_sf"/>
</dbReference>
<evidence type="ECO:0000256" key="6">
    <source>
        <dbReference type="ARBA" id="ARBA00022989"/>
    </source>
</evidence>
<feature type="transmembrane region" description="Helical" evidence="10">
    <location>
        <begin position="86"/>
        <end position="104"/>
    </location>
</feature>
<proteinExistence type="inferred from homology"/>
<reference evidence="12 13" key="1">
    <citation type="journal article" date="2018" name="Proc. Natl. Acad. Sci. U.S.A.">
        <title>Draft genome sequence of Camellia sinensis var. sinensis provides insights into the evolution of the tea genome and tea quality.</title>
        <authorList>
            <person name="Wei C."/>
            <person name="Yang H."/>
            <person name="Wang S."/>
            <person name="Zhao J."/>
            <person name="Liu C."/>
            <person name="Gao L."/>
            <person name="Xia E."/>
            <person name="Lu Y."/>
            <person name="Tai Y."/>
            <person name="She G."/>
            <person name="Sun J."/>
            <person name="Cao H."/>
            <person name="Tong W."/>
            <person name="Gao Q."/>
            <person name="Li Y."/>
            <person name="Deng W."/>
            <person name="Jiang X."/>
            <person name="Wang W."/>
            <person name="Chen Q."/>
            <person name="Zhang S."/>
            <person name="Li H."/>
            <person name="Wu J."/>
            <person name="Wang P."/>
            <person name="Li P."/>
            <person name="Shi C."/>
            <person name="Zheng F."/>
            <person name="Jian J."/>
            <person name="Huang B."/>
            <person name="Shan D."/>
            <person name="Shi M."/>
            <person name="Fang C."/>
            <person name="Yue Y."/>
            <person name="Li F."/>
            <person name="Li D."/>
            <person name="Wei S."/>
            <person name="Han B."/>
            <person name="Jiang C."/>
            <person name="Yin Y."/>
            <person name="Xia T."/>
            <person name="Zhang Z."/>
            <person name="Bennetzen J.L."/>
            <person name="Zhao S."/>
            <person name="Wan X."/>
        </authorList>
    </citation>
    <scope>NUCLEOTIDE SEQUENCE [LARGE SCALE GENOMIC DNA]</scope>
    <source>
        <strain evidence="13">cv. Shuchazao</strain>
        <tissue evidence="12">Leaf</tissue>
    </source>
</reference>
<keyword evidence="6 10" id="KW-1133">Transmembrane helix</keyword>
<dbReference type="PANTHER" id="PTHR32468">
    <property type="entry name" value="CATION/H + ANTIPORTER"/>
    <property type="match status" value="1"/>
</dbReference>
<dbReference type="STRING" id="542762.A0A4S4E3U2"/>
<accession>A0A4S4E3U2</accession>
<evidence type="ECO:0000256" key="7">
    <source>
        <dbReference type="ARBA" id="ARBA00023065"/>
    </source>
</evidence>
<feature type="transmembrane region" description="Helical" evidence="10">
    <location>
        <begin position="374"/>
        <end position="393"/>
    </location>
</feature>
<evidence type="ECO:0000256" key="5">
    <source>
        <dbReference type="ARBA" id="ARBA00022958"/>
    </source>
</evidence>
<comment type="similarity">
    <text evidence="9">Belongs to the monovalent cation:proton antiporter 2 (CPA2) transporter (TC 2.A.37) family. CHX (TC 2.A.37.4) subfamily.</text>
</comment>
<dbReference type="EMBL" id="SDRB02008116">
    <property type="protein sequence ID" value="THG09935.1"/>
    <property type="molecule type" value="Genomic_DNA"/>
</dbReference>
<feature type="transmembrane region" description="Helical" evidence="10">
    <location>
        <begin position="227"/>
        <end position="245"/>
    </location>
</feature>
<dbReference type="InterPro" id="IPR050794">
    <property type="entry name" value="CPA2_transporter"/>
</dbReference>
<dbReference type="GO" id="GO:0003676">
    <property type="term" value="F:nucleic acid binding"/>
    <property type="evidence" value="ECO:0007669"/>
    <property type="project" value="InterPro"/>
</dbReference>
<feature type="transmembrane region" description="Helical" evidence="10">
    <location>
        <begin position="150"/>
        <end position="171"/>
    </location>
</feature>
<feature type="transmembrane region" description="Helical" evidence="10">
    <location>
        <begin position="29"/>
        <end position="50"/>
    </location>
</feature>
<organism evidence="12 13">
    <name type="scientific">Camellia sinensis var. sinensis</name>
    <name type="common">China tea</name>
    <dbReference type="NCBI Taxonomy" id="542762"/>
    <lineage>
        <taxon>Eukaryota</taxon>
        <taxon>Viridiplantae</taxon>
        <taxon>Streptophyta</taxon>
        <taxon>Embryophyta</taxon>
        <taxon>Tracheophyta</taxon>
        <taxon>Spermatophyta</taxon>
        <taxon>Magnoliopsida</taxon>
        <taxon>eudicotyledons</taxon>
        <taxon>Gunneridae</taxon>
        <taxon>Pentapetalae</taxon>
        <taxon>asterids</taxon>
        <taxon>Ericales</taxon>
        <taxon>Theaceae</taxon>
        <taxon>Camellia</taxon>
    </lineage>
</organism>
<keyword evidence="4 10" id="KW-0812">Transmembrane</keyword>
<comment type="subcellular location">
    <subcellularLocation>
        <location evidence="1">Membrane</location>
        <topology evidence="1">Multi-pass membrane protein</topology>
    </subcellularLocation>
</comment>
<feature type="transmembrane region" description="Helical" evidence="10">
    <location>
        <begin position="183"/>
        <end position="206"/>
    </location>
</feature>
<evidence type="ECO:0000256" key="9">
    <source>
        <dbReference type="ARBA" id="ARBA00038341"/>
    </source>
</evidence>
<evidence type="ECO:0000313" key="12">
    <source>
        <dbReference type="EMBL" id="THG09935.1"/>
    </source>
</evidence>
<protein>
    <recommendedName>
        <fullName evidence="11">Cation/H+ exchanger transmembrane domain-containing protein</fullName>
    </recommendedName>
</protein>
<evidence type="ECO:0000256" key="10">
    <source>
        <dbReference type="SAM" id="Phobius"/>
    </source>
</evidence>
<dbReference type="InterPro" id="IPR035979">
    <property type="entry name" value="RBD_domain_sf"/>
</dbReference>
<feature type="transmembrane region" description="Helical" evidence="10">
    <location>
        <begin position="124"/>
        <end position="143"/>
    </location>
</feature>
<dbReference type="Pfam" id="PF00999">
    <property type="entry name" value="Na_H_Exchanger"/>
    <property type="match status" value="1"/>
</dbReference>
<keyword evidence="2" id="KW-0813">Transport</keyword>
<dbReference type="InterPro" id="IPR006153">
    <property type="entry name" value="Cation/H_exchanger_TM"/>
</dbReference>
<keyword evidence="7" id="KW-0406">Ion transport</keyword>
<feature type="transmembrane region" description="Helical" evidence="10">
    <location>
        <begin position="265"/>
        <end position="292"/>
    </location>
</feature>
<evidence type="ECO:0000256" key="3">
    <source>
        <dbReference type="ARBA" id="ARBA00022538"/>
    </source>
</evidence>
<evidence type="ECO:0000259" key="11">
    <source>
        <dbReference type="Pfam" id="PF00999"/>
    </source>
</evidence>
<evidence type="ECO:0000256" key="4">
    <source>
        <dbReference type="ARBA" id="ARBA00022692"/>
    </source>
</evidence>
<evidence type="ECO:0000313" key="13">
    <source>
        <dbReference type="Proteomes" id="UP000306102"/>
    </source>
</evidence>
<dbReference type="GO" id="GO:0016020">
    <property type="term" value="C:membrane"/>
    <property type="evidence" value="ECO:0007669"/>
    <property type="project" value="UniProtKB-SubCell"/>
</dbReference>
<dbReference type="AlphaFoldDB" id="A0A4S4E3U2"/>
<gene>
    <name evidence="12" type="ORF">TEA_021010</name>
</gene>
<dbReference type="Gene3D" id="1.20.1530.20">
    <property type="match status" value="1"/>
</dbReference>